<organism evidence="1 2">
    <name type="scientific">Melia azedarach</name>
    <name type="common">Chinaberry tree</name>
    <dbReference type="NCBI Taxonomy" id="155640"/>
    <lineage>
        <taxon>Eukaryota</taxon>
        <taxon>Viridiplantae</taxon>
        <taxon>Streptophyta</taxon>
        <taxon>Embryophyta</taxon>
        <taxon>Tracheophyta</taxon>
        <taxon>Spermatophyta</taxon>
        <taxon>Magnoliopsida</taxon>
        <taxon>eudicotyledons</taxon>
        <taxon>Gunneridae</taxon>
        <taxon>Pentapetalae</taxon>
        <taxon>rosids</taxon>
        <taxon>malvids</taxon>
        <taxon>Sapindales</taxon>
        <taxon>Meliaceae</taxon>
        <taxon>Melia</taxon>
    </lineage>
</organism>
<name>A0ACC1WQD7_MELAZ</name>
<comment type="caution">
    <text evidence="1">The sequence shown here is derived from an EMBL/GenBank/DDBJ whole genome shotgun (WGS) entry which is preliminary data.</text>
</comment>
<dbReference type="EMBL" id="CM051407">
    <property type="protein sequence ID" value="KAJ4701177.1"/>
    <property type="molecule type" value="Genomic_DNA"/>
</dbReference>
<keyword evidence="2" id="KW-1185">Reference proteome</keyword>
<dbReference type="Proteomes" id="UP001164539">
    <property type="component" value="Chromosome 14"/>
</dbReference>
<reference evidence="1 2" key="1">
    <citation type="journal article" date="2023" name="Science">
        <title>Complex scaffold remodeling in plant triterpene biosynthesis.</title>
        <authorList>
            <person name="De La Pena R."/>
            <person name="Hodgson H."/>
            <person name="Liu J.C."/>
            <person name="Stephenson M.J."/>
            <person name="Martin A.C."/>
            <person name="Owen C."/>
            <person name="Harkess A."/>
            <person name="Leebens-Mack J."/>
            <person name="Jimenez L.E."/>
            <person name="Osbourn A."/>
            <person name="Sattely E.S."/>
        </authorList>
    </citation>
    <scope>NUCLEOTIDE SEQUENCE [LARGE SCALE GENOMIC DNA]</scope>
    <source>
        <strain evidence="2">cv. JPN11</strain>
        <tissue evidence="1">Leaf</tissue>
    </source>
</reference>
<protein>
    <submittedName>
        <fullName evidence="1">G-type lectin S-receptor-like serine/threonine-protein kinase</fullName>
    </submittedName>
</protein>
<evidence type="ECO:0000313" key="2">
    <source>
        <dbReference type="Proteomes" id="UP001164539"/>
    </source>
</evidence>
<evidence type="ECO:0000313" key="1">
    <source>
        <dbReference type="EMBL" id="KAJ4701177.1"/>
    </source>
</evidence>
<proteinExistence type="predicted"/>
<gene>
    <name evidence="1" type="ORF">OWV82_024457</name>
</gene>
<accession>A0ACC1WQD7</accession>
<sequence>MELRASPLFIITLFSLLVSISSTNIRLGSTLYASNLNQSWSSPNNTFSLSFIRETANSFIPTITYSGGVSVWTAGKTPVDSSGSFHFLPTGTLRLINGSGATVWDSSTEHLNVSSAALDDSGNLVLLRKDSTTVWSTFDNPTDTVLPSQNFTYGKTLRSGVYSFTLLKSGNLRLRWNDSTVYWNQGLNSSINSTLTWPILTMQPIGLLSVSDTTLPTAVIVAYSSDYAEGTDVLRFLSYNDSSWDPICKCPSQNFEPIDARDSRKGCKRKVEIENCSGNATMLELAHTKFLTFQPELSSQAFFVGITACRLNCLVAGSCVASTSLSDGTGLCYLKTPGFVSGYQNAAVPSTSFVKVCGPVLPNP</sequence>